<dbReference type="SUPFAM" id="SSF46785">
    <property type="entry name" value="Winged helix' DNA-binding domain"/>
    <property type="match status" value="1"/>
</dbReference>
<evidence type="ECO:0000259" key="8">
    <source>
        <dbReference type="PROSITE" id="PS50250"/>
    </source>
</evidence>
<dbReference type="InterPro" id="IPR008905">
    <property type="entry name" value="EIF3C_N_dom"/>
</dbReference>
<dbReference type="Pfam" id="PF01399">
    <property type="entry name" value="PCI"/>
    <property type="match status" value="1"/>
</dbReference>
<evidence type="ECO:0000313" key="10">
    <source>
        <dbReference type="Proteomes" id="UP000479710"/>
    </source>
</evidence>
<comment type="similarity">
    <text evidence="6">Belongs to the eIF-3 subunit C family.</text>
</comment>
<keyword evidence="2 6" id="KW-0396">Initiation factor</keyword>
<dbReference type="InterPro" id="IPR013919">
    <property type="entry name" value="Pex16"/>
</dbReference>
<evidence type="ECO:0000256" key="5">
    <source>
        <dbReference type="ARBA" id="ARBA00057041"/>
    </source>
</evidence>
<feature type="compositionally biased region" description="Acidic residues" evidence="7">
    <location>
        <begin position="549"/>
        <end position="574"/>
    </location>
</feature>
<keyword evidence="3" id="KW-0597">Phosphoprotein</keyword>
<dbReference type="GO" id="GO:0001732">
    <property type="term" value="P:formation of cytoplasmic translation initiation complex"/>
    <property type="evidence" value="ECO:0007669"/>
    <property type="project" value="UniProtKB-UniRule"/>
</dbReference>
<comment type="caution">
    <text evidence="9">The sequence shown here is derived from an EMBL/GenBank/DDBJ whole genome shotgun (WGS) entry which is preliminary data.</text>
</comment>
<dbReference type="PANTHER" id="PTHR13937">
    <property type="entry name" value="EUKARYOTIC TRANSLATION INITATION FACTOR 3, SUBUNIT 8 EIF3S8 -RELATED"/>
    <property type="match status" value="1"/>
</dbReference>
<comment type="function">
    <text evidence="6">Component of the eukaryotic translation initiation factor 3 (eIF-3) complex, which is involved in protein synthesis of a specialized repertoire of mRNAs and, together with other initiation factors, stimulates binding of mRNA and methionyl-tRNAi to the 40S ribosome. The eIF-3 complex specifically targets and initiates translation of a subset of mRNAs involved in cell proliferation.</text>
</comment>
<dbReference type="GO" id="GO:0003743">
    <property type="term" value="F:translation initiation factor activity"/>
    <property type="evidence" value="ECO:0007669"/>
    <property type="project" value="UniProtKB-UniRule"/>
</dbReference>
<dbReference type="Proteomes" id="UP000479710">
    <property type="component" value="Unassembled WGS sequence"/>
</dbReference>
<evidence type="ECO:0000256" key="1">
    <source>
        <dbReference type="ARBA" id="ARBA00022490"/>
    </source>
</evidence>
<reference evidence="9 10" key="1">
    <citation type="submission" date="2019-11" db="EMBL/GenBank/DDBJ databases">
        <title>Whole genome sequence of Oryza granulata.</title>
        <authorList>
            <person name="Li W."/>
        </authorList>
    </citation>
    <scope>NUCLEOTIDE SEQUENCE [LARGE SCALE GENOMIC DNA]</scope>
    <source>
        <strain evidence="10">cv. Menghai</strain>
        <tissue evidence="9">Leaf</tissue>
    </source>
</reference>
<dbReference type="InterPro" id="IPR036390">
    <property type="entry name" value="WH_DNA-bd_sf"/>
</dbReference>
<dbReference type="InterPro" id="IPR027516">
    <property type="entry name" value="EIF3C"/>
</dbReference>
<proteinExistence type="inferred from homology"/>
<evidence type="ECO:0000256" key="6">
    <source>
        <dbReference type="HAMAP-Rule" id="MF_03002"/>
    </source>
</evidence>
<feature type="domain" description="PCI" evidence="8">
    <location>
        <begin position="997"/>
        <end position="1168"/>
    </location>
</feature>
<evidence type="ECO:0000256" key="4">
    <source>
        <dbReference type="ARBA" id="ARBA00022917"/>
    </source>
</evidence>
<feature type="region of interest" description="Disordered" evidence="7">
    <location>
        <begin position="1194"/>
        <end position="1302"/>
    </location>
</feature>
<gene>
    <name evidence="9" type="ORF">E2562_029551</name>
</gene>
<dbReference type="GO" id="GO:0033290">
    <property type="term" value="C:eukaryotic 48S preinitiation complex"/>
    <property type="evidence" value="ECO:0007669"/>
    <property type="project" value="UniProtKB-UniRule"/>
</dbReference>
<dbReference type="Pfam" id="PF26569">
    <property type="entry name" value="EIF3CL_C"/>
    <property type="match status" value="1"/>
</dbReference>
<comment type="subunit">
    <text evidence="6">Component of the eukaryotic translation initiation factor 3 (eIF-3) complex.</text>
</comment>
<dbReference type="Gene3D" id="1.10.10.10">
    <property type="entry name" value="Winged helix-like DNA-binding domain superfamily/Winged helix DNA-binding domain"/>
    <property type="match status" value="1"/>
</dbReference>
<dbReference type="FunFam" id="1.10.10.10:FF:000461">
    <property type="entry name" value="Eukaryotic translation initiation factor 3 subunit C"/>
    <property type="match status" value="1"/>
</dbReference>
<dbReference type="PROSITE" id="PS50250">
    <property type="entry name" value="PCI"/>
    <property type="match status" value="1"/>
</dbReference>
<feature type="compositionally biased region" description="Polar residues" evidence="7">
    <location>
        <begin position="409"/>
        <end position="420"/>
    </location>
</feature>
<evidence type="ECO:0000256" key="3">
    <source>
        <dbReference type="ARBA" id="ARBA00022553"/>
    </source>
</evidence>
<dbReference type="Pfam" id="PF05470">
    <property type="entry name" value="eIF-3c_N"/>
    <property type="match status" value="1"/>
</dbReference>
<keyword evidence="10" id="KW-1185">Reference proteome</keyword>
<dbReference type="InterPro" id="IPR058999">
    <property type="entry name" value="EIF3CL_C"/>
</dbReference>
<dbReference type="OrthoDB" id="29647at2759"/>
<feature type="region of interest" description="Disordered" evidence="7">
    <location>
        <begin position="376"/>
        <end position="431"/>
    </location>
</feature>
<sequence length="1302" mass="146852">MEAYKLWVRRNRDLVRSLESLANGLTWILPERFANSEITPEAVYAFLGIVSSVNQHIIDTPTDSQTLASKEQTIPWSLVVSVLKDVEAVVEVAAQHFVGDGRKWSFLAVTEAVKAGVRLAAFRESGYKMLLQGGEVANEEEFNVLEENFGAKSNGVPVIYPMNGHFQNGHGVASNGLDGKAAVVSKSLEGRAVAALNKFGQNAKMMSDPMWMKKPLPPPDPPVMVVEKPTLAGIWSAKGVSGRLFFLGEVVHIFRPLVYVLLIRKFGIRSWAPWLVSLAVEITSLGIHSRATDLHQRGGKVHQLSSAERDELKRRKMMWALYVMRDPFFATYTKSHLQKAEKVLNPVPLIGFLTGMQQLLHICNFFSYINSRRKHFGDSDSEEEEQEIESEAGSESEDEGGDAGGRSGNQNRYLRTTNASDSDESDSGQRVVRSLKDKRNEELKITVDQMRNAMKINDWVNLQESFEKLNKQLEKVVRVNESTTVPNMYIKALVLLEDFLAEALANKEAKKKMSSSNAKALNAMKQKLKKNNKQYENLIQECREHPERFEDDDLEEKDVDDETEDEDSDADIEDPEKIAMSESEEEGDDDEEGDQGGGAWETKLSKKDKLMDKQFLKDPSEITWDIVDKKLKEIVASRGKKGTGRVERVEQLTFLTRVAKTPAQKLEILFHVISAQFDVNPSLLGHMPVNMWKKCVNNMLLVLDILQQYPNIVVDTSVEPVEKETQKGADYDGKIHVTGDLVAFLERLDTEFFKSLQCTDPYTKDYVQRLRDEPMFLVVAQNVQDYLERVGNFKAEAKVALRRVELVYYKPQEVYDAMRKLTEQDEDSREDEDAEADEERQVADDNRGPPPFVVIPEVVPRKPTFPESGRALMDALMSVIYKYGDERTKARAMLCDIYHHAISDEFSVARDLLLMSHLQDGVPLMDISSQILFNRVMAQLGLCAFRAGLIIEAHGCLSELYSTGRVKELLAQGVQQSRYHEKTPEQERLERRRQMPYHMHINLELLEATHLICAMLIEVPNMAASTYDKRKSMNRTFRRLLEISERQTFVGPPENVRDHVMAATRALSKGDYQKAFDVINSLEIWKLLRNKEHVLEMLKLKIKEEALRTYLFSYSSCYESLSLGQLTTMFDLSEQQAHSIVSKMMMHEELHASWDQPTKCIIFHNVDQTRLQGLLFQMADKLSVLVESNERAYEAKTGGTLEGAPPRRRGDAQDSSNLGKWQENFLSSQGRQGGGRSGYAGRVGGSGRGGGYQRDRGSQGSRGGYGGGSRFQDGRSRTQSGSMAKGGDGGARMVSLNRAGRG</sequence>
<protein>
    <recommendedName>
        <fullName evidence="6">Eukaryotic translation initiation factor 3 subunit C</fullName>
        <shortName evidence="6">eIF3c</shortName>
    </recommendedName>
    <alternativeName>
        <fullName evidence="6">Eukaryotic translation initiation factor 3 subunit 8</fullName>
    </alternativeName>
    <alternativeName>
        <fullName evidence="6">eIF3 p110</fullName>
    </alternativeName>
</protein>
<comment type="subcellular location">
    <subcellularLocation>
        <location evidence="6">Cytoplasm</location>
    </subcellularLocation>
</comment>
<dbReference type="EMBL" id="SPHZ02000001">
    <property type="protein sequence ID" value="KAF0935043.1"/>
    <property type="molecule type" value="Genomic_DNA"/>
</dbReference>
<dbReference type="GO" id="GO:0005852">
    <property type="term" value="C:eukaryotic translation initiation factor 3 complex"/>
    <property type="evidence" value="ECO:0007669"/>
    <property type="project" value="UniProtKB-UniRule"/>
</dbReference>
<dbReference type="GO" id="GO:0016282">
    <property type="term" value="C:eukaryotic 43S preinitiation complex"/>
    <property type="evidence" value="ECO:0007669"/>
    <property type="project" value="UniProtKB-UniRule"/>
</dbReference>
<comment type="function">
    <text evidence="5">Component of the eukaryotic translation initiation factor 3 (eIF-3) complex, which is required for several steps in the initiation of protein synthesis. The eIF-3 complex associates with the 40S ribosome and facilitates the recruitment of eIF-1, eIF-1A, eIF-2:GTP:methionyl-tRNAi and eIF-5 to form the 43S pre-initiation complex (43S PIC). The eIF-3 complex stimulates mRNA recruitment to the 43S PIC and scanning of the mRNA for AUG recognition. The eIF-3 complex is also required for disassembly and recycling of post-termination ribosomal complexes and subsequently prevents premature joining of the 40S and 60S ribosomal subunits prior to initiation. The eIF-3 complex specifically targets and initiates translation of a subset of mRNAs involved in cell proliferation, including cell cycling, differentiation and apoptosis, and uses different modes of RNA stem-loop binding to exert either translational activation or repression.</text>
</comment>
<feature type="compositionally biased region" description="Gly residues" evidence="7">
    <location>
        <begin position="1231"/>
        <end position="1252"/>
    </location>
</feature>
<dbReference type="InterPro" id="IPR036388">
    <property type="entry name" value="WH-like_DNA-bd_sf"/>
</dbReference>
<feature type="compositionally biased region" description="Gly residues" evidence="7">
    <location>
        <begin position="1260"/>
        <end position="1269"/>
    </location>
</feature>
<dbReference type="Pfam" id="PF08610">
    <property type="entry name" value="Pex16"/>
    <property type="match status" value="1"/>
</dbReference>
<accession>A0A6G1FE08</accession>
<keyword evidence="4 6" id="KW-0648">Protein biosynthesis</keyword>
<dbReference type="GO" id="GO:0003723">
    <property type="term" value="F:RNA binding"/>
    <property type="evidence" value="ECO:0007669"/>
    <property type="project" value="InterPro"/>
</dbReference>
<organism evidence="9 10">
    <name type="scientific">Oryza meyeriana var. granulata</name>
    <dbReference type="NCBI Taxonomy" id="110450"/>
    <lineage>
        <taxon>Eukaryota</taxon>
        <taxon>Viridiplantae</taxon>
        <taxon>Streptophyta</taxon>
        <taxon>Embryophyta</taxon>
        <taxon>Tracheophyta</taxon>
        <taxon>Spermatophyta</taxon>
        <taxon>Magnoliopsida</taxon>
        <taxon>Liliopsida</taxon>
        <taxon>Poales</taxon>
        <taxon>Poaceae</taxon>
        <taxon>BOP clade</taxon>
        <taxon>Oryzoideae</taxon>
        <taxon>Oryzeae</taxon>
        <taxon>Oryzinae</taxon>
        <taxon>Oryza</taxon>
        <taxon>Oryza meyeriana</taxon>
    </lineage>
</organism>
<dbReference type="SMART" id="SM00088">
    <property type="entry name" value="PINT"/>
    <property type="match status" value="1"/>
</dbReference>
<dbReference type="GO" id="GO:0031369">
    <property type="term" value="F:translation initiation factor binding"/>
    <property type="evidence" value="ECO:0007669"/>
    <property type="project" value="InterPro"/>
</dbReference>
<dbReference type="HAMAP" id="MF_03002">
    <property type="entry name" value="eIF3c"/>
    <property type="match status" value="1"/>
</dbReference>
<evidence type="ECO:0000256" key="2">
    <source>
        <dbReference type="ARBA" id="ARBA00022540"/>
    </source>
</evidence>
<feature type="compositionally biased region" description="Acidic residues" evidence="7">
    <location>
        <begin position="379"/>
        <end position="401"/>
    </location>
</feature>
<evidence type="ECO:0000313" key="9">
    <source>
        <dbReference type="EMBL" id="KAF0935043.1"/>
    </source>
</evidence>
<feature type="region of interest" description="Disordered" evidence="7">
    <location>
        <begin position="822"/>
        <end position="851"/>
    </location>
</feature>
<dbReference type="InterPro" id="IPR000717">
    <property type="entry name" value="PCI_dom"/>
</dbReference>
<feature type="compositionally biased region" description="Acidic residues" evidence="7">
    <location>
        <begin position="824"/>
        <end position="838"/>
    </location>
</feature>
<keyword evidence="1 6" id="KW-0963">Cytoplasm</keyword>
<feature type="compositionally biased region" description="Acidic residues" evidence="7">
    <location>
        <begin position="582"/>
        <end position="594"/>
    </location>
</feature>
<evidence type="ECO:0000256" key="7">
    <source>
        <dbReference type="SAM" id="MobiDB-lite"/>
    </source>
</evidence>
<dbReference type="PANTHER" id="PTHR13937:SF0">
    <property type="entry name" value="EUKARYOTIC TRANSLATION INITIATION FACTOR 3 SUBUNIT C-RELATED"/>
    <property type="match status" value="1"/>
</dbReference>
<name>A0A6G1FE08_9ORYZ</name>
<feature type="region of interest" description="Disordered" evidence="7">
    <location>
        <begin position="543"/>
        <end position="604"/>
    </location>
</feature>